<evidence type="ECO:0000313" key="2">
    <source>
        <dbReference type="Proteomes" id="UP000070119"/>
    </source>
</evidence>
<dbReference type="EMBL" id="LNJU01000005">
    <property type="protein sequence ID" value="KWZ53301.1"/>
    <property type="molecule type" value="Genomic_DNA"/>
</dbReference>
<sequence>MKTLQPHQQRVVDEKDALDDKIAKLAFFIGSFQKPNSVFAGLPEPERQRLYAQHRAMVTYSTILGERIAAFVTDAPSAEVYSRTECRFNYCASPGICQGTDRCANERK</sequence>
<proteinExistence type="predicted"/>
<dbReference type="InterPro" id="IPR054052">
    <property type="entry name" value="Y16Q-like"/>
</dbReference>
<accession>A0AA40R5Z0</accession>
<gene>
    <name evidence="1" type="ORF">WK57_30400</name>
</gene>
<dbReference type="AlphaFoldDB" id="A0AA40R5Z0"/>
<protein>
    <submittedName>
        <fullName evidence="1">Uncharacterized protein</fullName>
    </submittedName>
</protein>
<name>A0AA40R5Z0_9BURK</name>
<dbReference type="Proteomes" id="UP000070119">
    <property type="component" value="Chromosome 2"/>
</dbReference>
<dbReference type="Pfam" id="PF21825">
    <property type="entry name" value="crAss001_48"/>
    <property type="match status" value="1"/>
</dbReference>
<dbReference type="RefSeq" id="WP_060969604.1">
    <property type="nucleotide sequence ID" value="NZ_CM003772.1"/>
</dbReference>
<reference evidence="1 2" key="1">
    <citation type="submission" date="2015-11" db="EMBL/GenBank/DDBJ databases">
        <authorList>
            <person name="Sahl J."/>
            <person name="Wagner D."/>
            <person name="Keim P."/>
        </authorList>
    </citation>
    <scope>NUCLEOTIDE SEQUENCE [LARGE SCALE GENOMIC DNA]</scope>
    <source>
        <strain evidence="1 2">MSMB1157</strain>
    </source>
</reference>
<evidence type="ECO:0000313" key="1">
    <source>
        <dbReference type="EMBL" id="KWZ53301.1"/>
    </source>
</evidence>
<organism evidence="1 2">
    <name type="scientific">Burkholderia ubonensis</name>
    <dbReference type="NCBI Taxonomy" id="101571"/>
    <lineage>
        <taxon>Bacteria</taxon>
        <taxon>Pseudomonadati</taxon>
        <taxon>Pseudomonadota</taxon>
        <taxon>Betaproteobacteria</taxon>
        <taxon>Burkholderiales</taxon>
        <taxon>Burkholderiaceae</taxon>
        <taxon>Burkholderia</taxon>
        <taxon>Burkholderia cepacia complex</taxon>
    </lineage>
</organism>
<comment type="caution">
    <text evidence="1">The sequence shown here is derived from an EMBL/GenBank/DDBJ whole genome shotgun (WGS) entry which is preliminary data.</text>
</comment>